<proteinExistence type="inferred from homology"/>
<comment type="similarity">
    <text evidence="7">Belongs to the CrgA family.</text>
</comment>
<evidence type="ECO:0000313" key="8">
    <source>
        <dbReference type="EMBL" id="MDA2811376.1"/>
    </source>
</evidence>
<dbReference type="RefSeq" id="WP_270685831.1">
    <property type="nucleotide sequence ID" value="NZ_JAQFWQ010000028.1"/>
</dbReference>
<keyword evidence="9" id="KW-1185">Reference proteome</keyword>
<evidence type="ECO:0000256" key="4">
    <source>
        <dbReference type="ARBA" id="ARBA00022989"/>
    </source>
</evidence>
<dbReference type="Pfam" id="PF06781">
    <property type="entry name" value="CrgA"/>
    <property type="match status" value="1"/>
</dbReference>
<evidence type="ECO:0000256" key="1">
    <source>
        <dbReference type="ARBA" id="ARBA00022475"/>
    </source>
</evidence>
<keyword evidence="5 7" id="KW-0472">Membrane</keyword>
<dbReference type="EMBL" id="JAQFWQ010000028">
    <property type="protein sequence ID" value="MDA2811376.1"/>
    <property type="molecule type" value="Genomic_DNA"/>
</dbReference>
<keyword evidence="2 7" id="KW-0132">Cell division</keyword>
<name>A0ABT4U342_9ACTN</name>
<feature type="transmembrane region" description="Helical" evidence="7">
    <location>
        <begin position="66"/>
        <end position="86"/>
    </location>
</feature>
<evidence type="ECO:0000256" key="6">
    <source>
        <dbReference type="ARBA" id="ARBA00023306"/>
    </source>
</evidence>
<reference evidence="8 9" key="1">
    <citation type="submission" date="2023-01" db="EMBL/GenBank/DDBJ databases">
        <title>Draft genome sequence of Nocardiopsis sp. RSe5-2 isolated from halophytes.</title>
        <authorList>
            <person name="Duangmal K."/>
            <person name="Chantavorakit T."/>
        </authorList>
    </citation>
    <scope>NUCLEOTIDE SEQUENCE [LARGE SCALE GENOMIC DNA]</scope>
    <source>
        <strain evidence="8 9">RSe5-2</strain>
    </source>
</reference>
<dbReference type="Proteomes" id="UP001527866">
    <property type="component" value="Unassembled WGS sequence"/>
</dbReference>
<evidence type="ECO:0000313" key="9">
    <source>
        <dbReference type="Proteomes" id="UP001527866"/>
    </source>
</evidence>
<sequence length="89" mass="9830">MPKSRNDRKSKAKKAVYTPPAEAVKPKISPRWLVPTMLTFGIAGVLWIATYYIAGVDGKIPFMADLGNWNLAIGFGGIIICVILSTRWH</sequence>
<dbReference type="InterPro" id="IPR009619">
    <property type="entry name" value="CrgA"/>
</dbReference>
<gene>
    <name evidence="7" type="primary">crgA</name>
    <name evidence="8" type="ORF">O4J56_12100</name>
</gene>
<keyword evidence="6 7" id="KW-0131">Cell cycle</keyword>
<evidence type="ECO:0000256" key="2">
    <source>
        <dbReference type="ARBA" id="ARBA00022618"/>
    </source>
</evidence>
<dbReference type="GO" id="GO:0051301">
    <property type="term" value="P:cell division"/>
    <property type="evidence" value="ECO:0007669"/>
    <property type="project" value="UniProtKB-KW"/>
</dbReference>
<keyword evidence="4 7" id="KW-1133">Transmembrane helix</keyword>
<accession>A0ABT4U342</accession>
<comment type="subcellular location">
    <subcellularLocation>
        <location evidence="7">Cell membrane</location>
        <topology evidence="7">Multi-pass membrane protein</topology>
    </subcellularLocation>
</comment>
<feature type="transmembrane region" description="Helical" evidence="7">
    <location>
        <begin position="32"/>
        <end position="54"/>
    </location>
</feature>
<organism evidence="8 9">
    <name type="scientific">Nocardiopsis endophytica</name>
    <dbReference type="NCBI Taxonomy" id="3018445"/>
    <lineage>
        <taxon>Bacteria</taxon>
        <taxon>Bacillati</taxon>
        <taxon>Actinomycetota</taxon>
        <taxon>Actinomycetes</taxon>
        <taxon>Streptosporangiales</taxon>
        <taxon>Nocardiopsidaceae</taxon>
        <taxon>Nocardiopsis</taxon>
    </lineage>
</organism>
<comment type="caution">
    <text evidence="8">The sequence shown here is derived from an EMBL/GenBank/DDBJ whole genome shotgun (WGS) entry which is preliminary data.</text>
</comment>
<evidence type="ECO:0000256" key="3">
    <source>
        <dbReference type="ARBA" id="ARBA00022692"/>
    </source>
</evidence>
<comment type="function">
    <text evidence="7">Involved in cell division.</text>
</comment>
<dbReference type="HAMAP" id="MF_00631">
    <property type="entry name" value="CrgA"/>
    <property type="match status" value="1"/>
</dbReference>
<protein>
    <recommendedName>
        <fullName evidence="7">Cell division protein CrgA</fullName>
    </recommendedName>
</protein>
<keyword evidence="1 7" id="KW-1003">Cell membrane</keyword>
<evidence type="ECO:0000256" key="5">
    <source>
        <dbReference type="ARBA" id="ARBA00023136"/>
    </source>
</evidence>
<evidence type="ECO:0000256" key="7">
    <source>
        <dbReference type="HAMAP-Rule" id="MF_00631"/>
    </source>
</evidence>
<keyword evidence="3 7" id="KW-0812">Transmembrane</keyword>